<keyword evidence="1" id="KW-1185">Reference proteome</keyword>
<dbReference type="AlphaFoldDB" id="A0A8B8Y4S0"/>
<evidence type="ECO:0000313" key="2">
    <source>
        <dbReference type="RefSeq" id="XP_036717282.1"/>
    </source>
</evidence>
<name>A0A8B8Y4S0_BALMU</name>
<reference evidence="2" key="1">
    <citation type="submission" date="2025-08" db="UniProtKB">
        <authorList>
            <consortium name="RefSeq"/>
        </authorList>
    </citation>
    <scope>IDENTIFICATION</scope>
    <source>
        <tissue evidence="2">Epidermis and Blubber</tissue>
    </source>
</reference>
<dbReference type="GeneID" id="118899626"/>
<organism evidence="1 2">
    <name type="scientific">Balaenoptera musculus</name>
    <name type="common">Blue whale</name>
    <dbReference type="NCBI Taxonomy" id="9771"/>
    <lineage>
        <taxon>Eukaryota</taxon>
        <taxon>Metazoa</taxon>
        <taxon>Chordata</taxon>
        <taxon>Craniata</taxon>
        <taxon>Vertebrata</taxon>
        <taxon>Euteleostomi</taxon>
        <taxon>Mammalia</taxon>
        <taxon>Eutheria</taxon>
        <taxon>Laurasiatheria</taxon>
        <taxon>Artiodactyla</taxon>
        <taxon>Whippomorpha</taxon>
        <taxon>Cetacea</taxon>
        <taxon>Mysticeti</taxon>
        <taxon>Balaenopteridae</taxon>
        <taxon>Balaenoptera</taxon>
    </lineage>
</organism>
<proteinExistence type="predicted"/>
<protein>
    <submittedName>
        <fullName evidence="2">Uncharacterized protein LOC118899626</fullName>
    </submittedName>
</protein>
<dbReference type="KEGG" id="bmus:118899626"/>
<dbReference type="Proteomes" id="UP000694857">
    <property type="component" value="Chromosome 8"/>
</dbReference>
<accession>A0A8B8Y4S0</accession>
<evidence type="ECO:0000313" key="1">
    <source>
        <dbReference type="Proteomes" id="UP000694857"/>
    </source>
</evidence>
<dbReference type="RefSeq" id="XP_036717282.1">
    <property type="nucleotide sequence ID" value="XM_036861387.1"/>
</dbReference>
<gene>
    <name evidence="2" type="primary">LOC118899626</name>
</gene>
<sequence>MENAGVVSLGKADASALFQAHREPRGSQASLASQGLEQMPTFPCPALRPLPRGSSLSSGLGVTAVRRHPRRWPATWGVGAVFAPGAPSLEEEGLRPGATSHPVGGTTVSACRSLIRGQAGFALRLRGPLLGLLSPLWLPSALGSGPRPLAWCSGHSPPFLPGFHAPQSPATLGLCPSAGSAGFLPCFPLPVPHAFHTQLKCQPPCHLPTFPGARFSLLRVTICLADVPPLEPDSAASPRGPSPERPLVDQRWRWGCHRPMEGDRVTHRDEPGSRNHHLEALLNTHLSRYVSWKENVDCVIRQPPLLTDSHLQGRPKGLVGGWCQSSEGPRKQGWGDPQALRLVGTLLQHCHSHTLLIFFLAKATSSCVL</sequence>